<dbReference type="GO" id="GO:0005737">
    <property type="term" value="C:cytoplasm"/>
    <property type="evidence" value="ECO:0007669"/>
    <property type="project" value="TreeGrafter"/>
</dbReference>
<feature type="domain" description="DJ-1/PfpI" evidence="1">
    <location>
        <begin position="3"/>
        <end position="167"/>
    </location>
</feature>
<dbReference type="EMBL" id="JAJEPU010000037">
    <property type="protein sequence ID" value="MCC2165468.1"/>
    <property type="molecule type" value="Genomic_DNA"/>
</dbReference>
<proteinExistence type="predicted"/>
<dbReference type="InterPro" id="IPR002818">
    <property type="entry name" value="DJ-1/PfpI"/>
</dbReference>
<keyword evidence="3" id="KW-1185">Reference proteome</keyword>
<dbReference type="InterPro" id="IPR006287">
    <property type="entry name" value="DJ-1"/>
</dbReference>
<dbReference type="Pfam" id="PF01965">
    <property type="entry name" value="DJ-1_PfpI"/>
    <property type="match status" value="1"/>
</dbReference>
<dbReference type="PANTHER" id="PTHR48094">
    <property type="entry name" value="PROTEIN/NUCLEIC ACID DEGLYCASE DJ-1-RELATED"/>
    <property type="match status" value="1"/>
</dbReference>
<dbReference type="Proteomes" id="UP001198962">
    <property type="component" value="Unassembled WGS sequence"/>
</dbReference>
<evidence type="ECO:0000313" key="2">
    <source>
        <dbReference type="EMBL" id="MCC2165468.1"/>
    </source>
</evidence>
<dbReference type="AlphaFoldDB" id="A0AAE3DLV6"/>
<evidence type="ECO:0000259" key="1">
    <source>
        <dbReference type="Pfam" id="PF01965"/>
    </source>
</evidence>
<dbReference type="InterPro" id="IPR029062">
    <property type="entry name" value="Class_I_gatase-like"/>
</dbReference>
<dbReference type="RefSeq" id="WP_177977964.1">
    <property type="nucleotide sequence ID" value="NZ_JAJEPU010000037.1"/>
</dbReference>
<name>A0AAE3DLV6_9FIRM</name>
<dbReference type="SUPFAM" id="SSF52317">
    <property type="entry name" value="Class I glutamine amidotransferase-like"/>
    <property type="match status" value="1"/>
</dbReference>
<protein>
    <submittedName>
        <fullName evidence="2">DJ-1/PfpI family protein</fullName>
    </submittedName>
</protein>
<dbReference type="Gene3D" id="3.40.50.880">
    <property type="match status" value="1"/>
</dbReference>
<organism evidence="2 3">
    <name type="scientific">Brotaphodocola catenula</name>
    <dbReference type="NCBI Taxonomy" id="2885361"/>
    <lineage>
        <taxon>Bacteria</taxon>
        <taxon>Bacillati</taxon>
        <taxon>Bacillota</taxon>
        <taxon>Clostridia</taxon>
        <taxon>Lachnospirales</taxon>
        <taxon>Lachnospiraceae</taxon>
        <taxon>Brotaphodocola</taxon>
    </lineage>
</organism>
<dbReference type="NCBIfam" id="TIGR01383">
    <property type="entry name" value="not_thiJ"/>
    <property type="match status" value="1"/>
</dbReference>
<dbReference type="InterPro" id="IPR050325">
    <property type="entry name" value="Prot/Nucl_acid_deglycase"/>
</dbReference>
<comment type="caution">
    <text evidence="2">The sequence shown here is derived from an EMBL/GenBank/DDBJ whole genome shotgun (WGS) entry which is preliminary data.</text>
</comment>
<dbReference type="PANTHER" id="PTHR48094:SF12">
    <property type="entry name" value="PARKINSON DISEASE PROTEIN 7 HOMOLOG"/>
    <property type="match status" value="1"/>
</dbReference>
<sequence>MAKVYAMIADGSEEVECLAVVDVLRRSGIETVLVSIEKDRRVVSSHQIPIEADMTIAETDFSDADVIFLPGGLPGSERLSACEPLIKALERQRDAGKRISAICAAPGVVLGRHGFLEGKTATCFPGFEKDFKGATYTNQQGVVTDGIYTTGKGLGVALDLGLEIVKQLVGEEVAEDTRKKIQYC</sequence>
<evidence type="ECO:0000313" key="3">
    <source>
        <dbReference type="Proteomes" id="UP001198962"/>
    </source>
</evidence>
<gene>
    <name evidence="2" type="ORF">LKD32_11405</name>
</gene>
<dbReference type="CDD" id="cd03135">
    <property type="entry name" value="GATase1_DJ-1"/>
    <property type="match status" value="1"/>
</dbReference>
<reference evidence="2" key="1">
    <citation type="submission" date="2021-10" db="EMBL/GenBank/DDBJ databases">
        <title>Anaerobic single-cell dispensing facilitates the cultivation of human gut bacteria.</title>
        <authorList>
            <person name="Afrizal A."/>
        </authorList>
    </citation>
    <scope>NUCLEOTIDE SEQUENCE</scope>
    <source>
        <strain evidence="2">CLA-AA-H274</strain>
    </source>
</reference>
<accession>A0AAE3DLV6</accession>